<protein>
    <submittedName>
        <fullName evidence="2">(salmon louse) hypothetical protein</fullName>
    </submittedName>
</protein>
<dbReference type="AlphaFoldDB" id="A0A7R8CXP9"/>
<evidence type="ECO:0000313" key="3">
    <source>
        <dbReference type="Proteomes" id="UP000675881"/>
    </source>
</evidence>
<proteinExistence type="predicted"/>
<dbReference type="EMBL" id="HG994584">
    <property type="protein sequence ID" value="CAF2962096.1"/>
    <property type="molecule type" value="Genomic_DNA"/>
</dbReference>
<organism evidence="2 3">
    <name type="scientific">Lepeophtheirus salmonis</name>
    <name type="common">Salmon louse</name>
    <name type="synonym">Caligus salmonis</name>
    <dbReference type="NCBI Taxonomy" id="72036"/>
    <lineage>
        <taxon>Eukaryota</taxon>
        <taxon>Metazoa</taxon>
        <taxon>Ecdysozoa</taxon>
        <taxon>Arthropoda</taxon>
        <taxon>Crustacea</taxon>
        <taxon>Multicrustacea</taxon>
        <taxon>Hexanauplia</taxon>
        <taxon>Copepoda</taxon>
        <taxon>Siphonostomatoida</taxon>
        <taxon>Caligidae</taxon>
        <taxon>Lepeophtheirus</taxon>
    </lineage>
</organism>
<evidence type="ECO:0000256" key="1">
    <source>
        <dbReference type="SAM" id="MobiDB-lite"/>
    </source>
</evidence>
<accession>A0A7R8CXP9</accession>
<dbReference type="Proteomes" id="UP000675881">
    <property type="component" value="Chromosome 5"/>
</dbReference>
<reference evidence="2" key="1">
    <citation type="submission" date="2021-02" db="EMBL/GenBank/DDBJ databases">
        <authorList>
            <person name="Bekaert M."/>
        </authorList>
    </citation>
    <scope>NUCLEOTIDE SEQUENCE</scope>
    <source>
        <strain evidence="2">IoA-00</strain>
    </source>
</reference>
<name>A0A7R8CXP9_LEPSM</name>
<sequence length="143" mass="16536">MMFDSSYHDMDLKFLLSKDSVKAILEVAKTERPFNNALKGISSKKKKIWKMNHRPKERITEKKKDQKDRDPTSKELKICELHQASPKKEGTLLMVRNFKSFQICLNVYFVITKNNLNNNLNTSIISGSAKTINIISMRTTLTD</sequence>
<keyword evidence="3" id="KW-1185">Reference proteome</keyword>
<gene>
    <name evidence="2" type="ORF">LSAA_10018</name>
</gene>
<evidence type="ECO:0000313" key="2">
    <source>
        <dbReference type="EMBL" id="CAF2962096.1"/>
    </source>
</evidence>
<feature type="compositionally biased region" description="Basic and acidic residues" evidence="1">
    <location>
        <begin position="57"/>
        <end position="76"/>
    </location>
</feature>
<feature type="region of interest" description="Disordered" evidence="1">
    <location>
        <begin position="48"/>
        <end position="76"/>
    </location>
</feature>